<name>A0A3D8M3J4_9ALTE</name>
<keyword evidence="1" id="KW-0472">Membrane</keyword>
<gene>
    <name evidence="2" type="ORF">DXV75_15560</name>
</gene>
<dbReference type="OrthoDB" id="6399969at2"/>
<dbReference type="EMBL" id="QRHA01000014">
    <property type="protein sequence ID" value="RDV24104.1"/>
    <property type="molecule type" value="Genomic_DNA"/>
</dbReference>
<proteinExistence type="predicted"/>
<keyword evidence="3" id="KW-1185">Reference proteome</keyword>
<accession>A0A3D8M3J4</accession>
<sequence length="210" mass="23759">MTPNDNDRSDYESKLQRYRLGLLSESETEEIEVYLMEHPEVVEALELDTILAHNLPLTTVREHSTQRFDWRRFWYVPAGAFALSAVLCLFVMPDKWTSTPSSRSYSVPQVVYLDTFRSAMQPNQTLNKTAPGEHLVLFIQPQPDSVGPYSAELIKSDNTSGQMLGNDLNKTNTGEIVLLLDSHLLESGEYSLKLTEHDTGTTNVYSLTVE</sequence>
<dbReference type="AlphaFoldDB" id="A0A3D8M3J4"/>
<protein>
    <submittedName>
        <fullName evidence="2">Uncharacterized protein</fullName>
    </submittedName>
</protein>
<reference evidence="3" key="1">
    <citation type="submission" date="2018-08" db="EMBL/GenBank/DDBJ databases">
        <authorList>
            <person name="Zhang J."/>
            <person name="Du Z.-J."/>
        </authorList>
    </citation>
    <scope>NUCLEOTIDE SEQUENCE [LARGE SCALE GENOMIC DNA]</scope>
    <source>
        <strain evidence="3">KCTC 52655</strain>
    </source>
</reference>
<keyword evidence="1" id="KW-1133">Transmembrane helix</keyword>
<evidence type="ECO:0000313" key="2">
    <source>
        <dbReference type="EMBL" id="RDV24104.1"/>
    </source>
</evidence>
<dbReference type="RefSeq" id="WP_115594353.1">
    <property type="nucleotide sequence ID" value="NZ_QRHA01000014.1"/>
</dbReference>
<evidence type="ECO:0000256" key="1">
    <source>
        <dbReference type="SAM" id="Phobius"/>
    </source>
</evidence>
<feature type="transmembrane region" description="Helical" evidence="1">
    <location>
        <begin position="73"/>
        <end position="92"/>
    </location>
</feature>
<keyword evidence="1" id="KW-0812">Transmembrane</keyword>
<evidence type="ECO:0000313" key="3">
    <source>
        <dbReference type="Proteomes" id="UP000256561"/>
    </source>
</evidence>
<dbReference type="Proteomes" id="UP000256561">
    <property type="component" value="Unassembled WGS sequence"/>
</dbReference>
<comment type="caution">
    <text evidence="2">The sequence shown here is derived from an EMBL/GenBank/DDBJ whole genome shotgun (WGS) entry which is preliminary data.</text>
</comment>
<organism evidence="2 3">
    <name type="scientific">Alteromonas aestuariivivens</name>
    <dbReference type="NCBI Taxonomy" id="1938339"/>
    <lineage>
        <taxon>Bacteria</taxon>
        <taxon>Pseudomonadati</taxon>
        <taxon>Pseudomonadota</taxon>
        <taxon>Gammaproteobacteria</taxon>
        <taxon>Alteromonadales</taxon>
        <taxon>Alteromonadaceae</taxon>
        <taxon>Alteromonas/Salinimonas group</taxon>
        <taxon>Alteromonas</taxon>
    </lineage>
</organism>